<gene>
    <name evidence="2" type="ORF">DLJ59_26545</name>
</gene>
<proteinExistence type="predicted"/>
<protein>
    <submittedName>
        <fullName evidence="2">Uncharacterized protein</fullName>
    </submittedName>
</protein>
<feature type="compositionally biased region" description="Basic and acidic residues" evidence="1">
    <location>
        <begin position="34"/>
        <end position="44"/>
    </location>
</feature>
<feature type="region of interest" description="Disordered" evidence="1">
    <location>
        <begin position="106"/>
        <end position="125"/>
    </location>
</feature>
<dbReference type="AlphaFoldDB" id="A0A3N9WD01"/>
<feature type="region of interest" description="Disordered" evidence="1">
    <location>
        <begin position="14"/>
        <end position="48"/>
    </location>
</feature>
<evidence type="ECO:0000313" key="3">
    <source>
        <dbReference type="Proteomes" id="UP000282312"/>
    </source>
</evidence>
<feature type="compositionally biased region" description="Polar residues" evidence="1">
    <location>
        <begin position="113"/>
        <end position="125"/>
    </location>
</feature>
<dbReference type="RefSeq" id="WP_124775606.1">
    <property type="nucleotide sequence ID" value="NZ_QGSZ01000287.1"/>
</dbReference>
<comment type="caution">
    <text evidence="2">The sequence shown here is derived from an EMBL/GenBank/DDBJ whole genome shotgun (WGS) entry which is preliminary data.</text>
</comment>
<dbReference type="OrthoDB" id="3405422at2"/>
<keyword evidence="3" id="KW-1185">Reference proteome</keyword>
<sequence length="125" mass="13501">MKIDVDTLRIDGVPNLAERPMGGQSTHDGAGDQALDRETCKSDSSDQDVPADLVALLPAARAARTELTREGHAVSRDALARRLRRNGYSIRNSGVSELLTVLRRDDRGASCAEPTTSVQHGNIEH</sequence>
<name>A0A3N9WD01_9ACTN</name>
<reference evidence="2 3" key="1">
    <citation type="submission" date="2018-05" db="EMBL/GenBank/DDBJ databases">
        <title>Micromonospora from Atacama Desert.</title>
        <authorList>
            <person name="Carro L."/>
            <person name="Goodfellow M."/>
            <person name="Klenk H.-P."/>
        </authorList>
    </citation>
    <scope>NUCLEOTIDE SEQUENCE [LARGE SCALE GENOMIC DNA]</scope>
    <source>
        <strain evidence="2 3">LB39</strain>
    </source>
</reference>
<dbReference type="Proteomes" id="UP000282312">
    <property type="component" value="Unassembled WGS sequence"/>
</dbReference>
<dbReference type="EMBL" id="QGSZ01000287">
    <property type="protein sequence ID" value="RQW98747.1"/>
    <property type="molecule type" value="Genomic_DNA"/>
</dbReference>
<evidence type="ECO:0000313" key="2">
    <source>
        <dbReference type="EMBL" id="RQW98747.1"/>
    </source>
</evidence>
<organism evidence="2 3">
    <name type="scientific">Micromonospora inaquosa</name>
    <dbReference type="NCBI Taxonomy" id="2203716"/>
    <lineage>
        <taxon>Bacteria</taxon>
        <taxon>Bacillati</taxon>
        <taxon>Actinomycetota</taxon>
        <taxon>Actinomycetes</taxon>
        <taxon>Micromonosporales</taxon>
        <taxon>Micromonosporaceae</taxon>
        <taxon>Micromonospora</taxon>
    </lineage>
</organism>
<evidence type="ECO:0000256" key="1">
    <source>
        <dbReference type="SAM" id="MobiDB-lite"/>
    </source>
</evidence>
<accession>A0A3N9WD01</accession>